<organism evidence="1 2">
    <name type="scientific">Trametes cubensis</name>
    <dbReference type="NCBI Taxonomy" id="1111947"/>
    <lineage>
        <taxon>Eukaryota</taxon>
        <taxon>Fungi</taxon>
        <taxon>Dikarya</taxon>
        <taxon>Basidiomycota</taxon>
        <taxon>Agaricomycotina</taxon>
        <taxon>Agaricomycetes</taxon>
        <taxon>Polyporales</taxon>
        <taxon>Polyporaceae</taxon>
        <taxon>Trametes</taxon>
    </lineage>
</organism>
<comment type="caution">
    <text evidence="1">The sequence shown here is derived from an EMBL/GenBank/DDBJ whole genome shotgun (WGS) entry which is preliminary data.</text>
</comment>
<dbReference type="InterPro" id="IPR011333">
    <property type="entry name" value="SKP1/BTB/POZ_sf"/>
</dbReference>
<name>A0AAD7TYS4_9APHY</name>
<keyword evidence="2" id="KW-1185">Reference proteome</keyword>
<proteinExistence type="predicted"/>
<gene>
    <name evidence="1" type="ORF">ONZ51_g2952</name>
</gene>
<dbReference type="Proteomes" id="UP001215151">
    <property type="component" value="Unassembled WGS sequence"/>
</dbReference>
<evidence type="ECO:0000313" key="1">
    <source>
        <dbReference type="EMBL" id="KAJ8489400.1"/>
    </source>
</evidence>
<sequence>MQPIRPVQPAVPPLQYFTRDKEFWFEDGSIILIASTIGFKVYRRLLMEHSPFFRDLFRIPQPPTTQQIDGCPFVRLSDRPEQVRHLLRVLFPTNGNLVFGKSHAPVTMDAVAATVRLAHKYQMDQLLAQGLSILMDFYTDDFNAWIKPKRQVSVTATDLDAISAINIANLTNTPSILPLAFLCASRAGSDVLNGCVRDKAFTERLTREDTMRVFDGRAKFIKESSKALARITMPKADIFCNEGRRCLRVLASKACELSDHLDTLYSSRKMLQWGEEYVEEDLMTAMSLCEKCREMVADREMDELRSLWDDLPEYFDLDLAEWGASESA</sequence>
<accession>A0AAD7TYS4</accession>
<protein>
    <recommendedName>
        <fullName evidence="3">BTB domain-containing protein</fullName>
    </recommendedName>
</protein>
<dbReference type="Gene3D" id="3.30.710.10">
    <property type="entry name" value="Potassium Channel Kv1.1, Chain A"/>
    <property type="match status" value="1"/>
</dbReference>
<evidence type="ECO:0008006" key="3">
    <source>
        <dbReference type="Google" id="ProtNLM"/>
    </source>
</evidence>
<dbReference type="AlphaFoldDB" id="A0AAD7TYS4"/>
<dbReference type="EMBL" id="JAPEVG010000049">
    <property type="protein sequence ID" value="KAJ8489400.1"/>
    <property type="molecule type" value="Genomic_DNA"/>
</dbReference>
<reference evidence="1" key="1">
    <citation type="submission" date="2022-11" db="EMBL/GenBank/DDBJ databases">
        <title>Genome Sequence of Cubamyces cubensis.</title>
        <authorList>
            <person name="Buettner E."/>
        </authorList>
    </citation>
    <scope>NUCLEOTIDE SEQUENCE</scope>
    <source>
        <strain evidence="1">MPL-01</strain>
    </source>
</reference>
<evidence type="ECO:0000313" key="2">
    <source>
        <dbReference type="Proteomes" id="UP001215151"/>
    </source>
</evidence>